<keyword evidence="1" id="KW-1133">Transmembrane helix</keyword>
<evidence type="ECO:0000313" key="3">
    <source>
        <dbReference type="Proteomes" id="UP001148482"/>
    </source>
</evidence>
<protein>
    <recommendedName>
        <fullName evidence="4">Prepilin peptidase</fullName>
    </recommendedName>
</protein>
<evidence type="ECO:0000256" key="1">
    <source>
        <dbReference type="SAM" id="Phobius"/>
    </source>
</evidence>
<dbReference type="AlphaFoldDB" id="A0A9X3D077"/>
<name>A0A9X3D077_9FLAO</name>
<gene>
    <name evidence="2" type="ORF">OQ279_17655</name>
</gene>
<keyword evidence="1" id="KW-0812">Transmembrane</keyword>
<dbReference type="Proteomes" id="UP001148482">
    <property type="component" value="Unassembled WGS sequence"/>
</dbReference>
<sequence>VKLVLLSFFIATLIGAVFGVVGLLTGKLKRGNPIPFGPFIGIGALAAYFFGNDIITWYLHSLL</sequence>
<keyword evidence="3" id="KW-1185">Reference proteome</keyword>
<accession>A0A9X3D077</accession>
<feature type="transmembrane region" description="Helical" evidence="1">
    <location>
        <begin position="36"/>
        <end position="59"/>
    </location>
</feature>
<keyword evidence="1" id="KW-0472">Membrane</keyword>
<comment type="caution">
    <text evidence="2">The sequence shown here is derived from an EMBL/GenBank/DDBJ whole genome shotgun (WGS) entry which is preliminary data.</text>
</comment>
<evidence type="ECO:0008006" key="4">
    <source>
        <dbReference type="Google" id="ProtNLM"/>
    </source>
</evidence>
<feature type="transmembrane region" description="Helical" evidence="1">
    <location>
        <begin position="6"/>
        <end position="24"/>
    </location>
</feature>
<dbReference type="EMBL" id="JAPJDA010000083">
    <property type="protein sequence ID" value="MCX2839954.1"/>
    <property type="molecule type" value="Genomic_DNA"/>
</dbReference>
<proteinExistence type="predicted"/>
<organism evidence="2 3">
    <name type="scientific">Salinimicrobium profundisediminis</name>
    <dbReference type="NCBI Taxonomy" id="2994553"/>
    <lineage>
        <taxon>Bacteria</taxon>
        <taxon>Pseudomonadati</taxon>
        <taxon>Bacteroidota</taxon>
        <taxon>Flavobacteriia</taxon>
        <taxon>Flavobacteriales</taxon>
        <taxon>Flavobacteriaceae</taxon>
        <taxon>Salinimicrobium</taxon>
    </lineage>
</organism>
<feature type="non-terminal residue" evidence="2">
    <location>
        <position position="1"/>
    </location>
</feature>
<reference evidence="2" key="1">
    <citation type="submission" date="2022-11" db="EMBL/GenBank/DDBJ databases">
        <title>Salinimicrobium profundisediminis sp. nov., isolated from deep-sea sediment of the Mariana Trench.</title>
        <authorList>
            <person name="Fu H."/>
        </authorList>
    </citation>
    <scope>NUCLEOTIDE SEQUENCE</scope>
    <source>
        <strain evidence="2">MT39</strain>
    </source>
</reference>
<evidence type="ECO:0000313" key="2">
    <source>
        <dbReference type="EMBL" id="MCX2839954.1"/>
    </source>
</evidence>